<sequence>MADRAHPVTQQRHAALRSPLPEHERDLPVDVHWLRRRAKLFSAVSGREFHLVTDLAAYASVSGMPYLSHYAAQVYRGPKSARLKVPLMAMNLGLVTTREEADRALAHETMHLVVPSYGHKTAAFARAQLLLDKVGQLAAAPA</sequence>
<reference evidence="2 3" key="1">
    <citation type="submission" date="2015-07" db="EMBL/GenBank/DDBJ databases">
        <authorList>
            <person name="Noorani M."/>
        </authorList>
    </citation>
    <scope>NUCLEOTIDE SEQUENCE [LARGE SCALE GENOMIC DNA]</scope>
    <source>
        <strain evidence="2 3">NRRL B-24567</strain>
    </source>
</reference>
<feature type="region of interest" description="Disordered" evidence="1">
    <location>
        <begin position="1"/>
        <end position="21"/>
    </location>
</feature>
<dbReference type="PATRIC" id="fig|36816.3.peg.281"/>
<evidence type="ECO:0000313" key="3">
    <source>
        <dbReference type="Proteomes" id="UP000037773"/>
    </source>
</evidence>
<dbReference type="AlphaFoldDB" id="A0A0M8QVA4"/>
<comment type="caution">
    <text evidence="2">The sequence shown here is derived from an EMBL/GenBank/DDBJ whole genome shotgun (WGS) entry which is preliminary data.</text>
</comment>
<dbReference type="Proteomes" id="UP000037773">
    <property type="component" value="Unassembled WGS sequence"/>
</dbReference>
<evidence type="ECO:0000313" key="2">
    <source>
        <dbReference type="EMBL" id="KOT46832.1"/>
    </source>
</evidence>
<keyword evidence="3" id="KW-1185">Reference proteome</keyword>
<gene>
    <name evidence="2" type="ORF">ADK41_01295</name>
</gene>
<dbReference type="EMBL" id="LGCN01000001">
    <property type="protein sequence ID" value="KOT46832.1"/>
    <property type="molecule type" value="Genomic_DNA"/>
</dbReference>
<proteinExistence type="predicted"/>
<evidence type="ECO:0000256" key="1">
    <source>
        <dbReference type="SAM" id="MobiDB-lite"/>
    </source>
</evidence>
<dbReference type="OrthoDB" id="4263270at2"/>
<dbReference type="RefSeq" id="WP_030819319.1">
    <property type="nucleotide sequence ID" value="NZ_LGCN01000001.1"/>
</dbReference>
<organism evidence="2 3">
    <name type="scientific">Streptomyces caelestis</name>
    <dbReference type="NCBI Taxonomy" id="36816"/>
    <lineage>
        <taxon>Bacteria</taxon>
        <taxon>Bacillati</taxon>
        <taxon>Actinomycetota</taxon>
        <taxon>Actinomycetes</taxon>
        <taxon>Kitasatosporales</taxon>
        <taxon>Streptomycetaceae</taxon>
        <taxon>Streptomyces</taxon>
    </lineage>
</organism>
<accession>A0A0M8QVA4</accession>
<name>A0A0M8QVA4_9ACTN</name>
<protein>
    <submittedName>
        <fullName evidence="2">Uncharacterized protein</fullName>
    </submittedName>
</protein>